<reference evidence="1 2" key="2">
    <citation type="journal article" date="2017" name="Int. J. Syst. Evol. Microbiol.">
        <title>Mycobacterium stephanolepidis sp. nov., a rapidly growing species related to Mycobacterium chelonae, isolated from marine teleost fish, Stephanolepis cirrhifer.</title>
        <authorList>
            <person name="Fukano H."/>
            <person name="Wada S."/>
            <person name="Kurata O."/>
            <person name="Katayama K."/>
            <person name="Fujiwara N."/>
            <person name="Hoshino Y."/>
        </authorList>
    </citation>
    <scope>NUCLEOTIDE SEQUENCE [LARGE SCALE GENOMIC DNA]</scope>
    <source>
        <strain evidence="1 2">NJB0901</strain>
    </source>
</reference>
<proteinExistence type="predicted"/>
<name>A0A1Z4ETF0_9MYCO</name>
<keyword evidence="2" id="KW-1185">Reference proteome</keyword>
<protein>
    <submittedName>
        <fullName evidence="1">Uncharacterized protein</fullName>
    </submittedName>
</protein>
<evidence type="ECO:0000313" key="2">
    <source>
        <dbReference type="Proteomes" id="UP000217954"/>
    </source>
</evidence>
<reference evidence="2" key="1">
    <citation type="journal article" date="2017" name="Genome Announc.">
        <title>Complete Genome Sequence of Mycobacterium stephanolepidis.</title>
        <authorList>
            <person name="Fukano H."/>
            <person name="Yoshida M."/>
            <person name="Katayama Y."/>
            <person name="Omatsu T."/>
            <person name="Mizutani T."/>
            <person name="Kurata O."/>
            <person name="Wada S."/>
            <person name="Hoshino Y."/>
        </authorList>
    </citation>
    <scope>NUCLEOTIDE SEQUENCE [LARGE SCALE GENOMIC DNA]</scope>
    <source>
        <strain evidence="2">NJB0901</strain>
    </source>
</reference>
<dbReference type="EMBL" id="AP018165">
    <property type="protein sequence ID" value="BAX96213.1"/>
    <property type="molecule type" value="Genomic_DNA"/>
</dbReference>
<sequence length="42" mass="4681">MIAERVAQFPTGNILLGNEFKAITLDMALEDTRSPTKTWSIT</sequence>
<dbReference type="Proteomes" id="UP000217954">
    <property type="component" value="Chromosome"/>
</dbReference>
<evidence type="ECO:0000313" key="1">
    <source>
        <dbReference type="EMBL" id="BAX96213.1"/>
    </source>
</evidence>
<organism evidence="1 2">
    <name type="scientific">[Mycobacterium] stephanolepidis</name>
    <dbReference type="NCBI Taxonomy" id="1520670"/>
    <lineage>
        <taxon>Bacteria</taxon>
        <taxon>Bacillati</taxon>
        <taxon>Actinomycetota</taxon>
        <taxon>Actinomycetes</taxon>
        <taxon>Mycobacteriales</taxon>
        <taxon>Mycobacteriaceae</taxon>
        <taxon>Mycobacteroides</taxon>
    </lineage>
</organism>
<accession>A0A1Z4ETF0</accession>
<gene>
    <name evidence="1" type="ORF">MSTE_00878</name>
</gene>
<dbReference type="AlphaFoldDB" id="A0A1Z4ETF0"/>
<dbReference type="KEGG" id="mste:MSTE_00878"/>